<gene>
    <name evidence="3" type="ORF">HXO58_03185</name>
</gene>
<evidence type="ECO:0000313" key="3">
    <source>
        <dbReference type="EMBL" id="MBF1658824.1"/>
    </source>
</evidence>
<evidence type="ECO:0000313" key="4">
    <source>
        <dbReference type="Proteomes" id="UP000713964"/>
    </source>
</evidence>
<dbReference type="Pfam" id="PF21813">
    <property type="entry name" value="DUF6882"/>
    <property type="match status" value="1"/>
</dbReference>
<protein>
    <submittedName>
        <fullName evidence="3">Hydrolase</fullName>
    </submittedName>
</protein>
<name>A0A930L4M6_9MICC</name>
<feature type="coiled-coil region" evidence="1">
    <location>
        <begin position="246"/>
        <end position="287"/>
    </location>
</feature>
<keyword evidence="1" id="KW-0175">Coiled coil</keyword>
<evidence type="ECO:0000256" key="1">
    <source>
        <dbReference type="SAM" id="Coils"/>
    </source>
</evidence>
<evidence type="ECO:0000256" key="2">
    <source>
        <dbReference type="SAM" id="MobiDB-lite"/>
    </source>
</evidence>
<organism evidence="3 4">
    <name type="scientific">Rothia mucilaginosa</name>
    <dbReference type="NCBI Taxonomy" id="43675"/>
    <lineage>
        <taxon>Bacteria</taxon>
        <taxon>Bacillati</taxon>
        <taxon>Actinomycetota</taxon>
        <taxon>Actinomycetes</taxon>
        <taxon>Micrococcales</taxon>
        <taxon>Micrococcaceae</taxon>
        <taxon>Rothia</taxon>
    </lineage>
</organism>
<comment type="caution">
    <text evidence="3">The sequence shown here is derived from an EMBL/GenBank/DDBJ whole genome shotgun (WGS) entry which is preliminary data.</text>
</comment>
<dbReference type="EMBL" id="JABZXL010000006">
    <property type="protein sequence ID" value="MBF1658824.1"/>
    <property type="molecule type" value="Genomic_DNA"/>
</dbReference>
<keyword evidence="3" id="KW-0378">Hydrolase</keyword>
<feature type="compositionally biased region" description="Low complexity" evidence="2">
    <location>
        <begin position="363"/>
        <end position="383"/>
    </location>
</feature>
<dbReference type="Proteomes" id="UP000713964">
    <property type="component" value="Unassembled WGS sequence"/>
</dbReference>
<proteinExistence type="predicted"/>
<sequence>MTNSLQDLIDASIFISTEYQARLAELVGTSEWNVDFTSQSLDFETTPPLSLKPHLLGTESENRGTWIWSWQQLGYFPDSVVSAAIQARETGERDGLAELTTDELPLSESLARRLTLATKTVSGLYAHYPLPAGAGVRAWTLLEGAELTLEAPTYKGIGRVIAKTLQSEEVHNQVLAVDSYAQQRGFHIAWDTEATAVLTATDGALRLWFDEGRISGIEQAEPQVGPEILEQCAAAAAQRRESLAALRTEIERVAAAEAAAQNAQREQEAAERAAARAEAEAERAVEIAEHAPVAETEVPGVESTENLYPADEAPFDQEPAEHAEPGLVTVETLPGEYEAEETEQARVYTDESIGAEQPEYETVEASAEYAEEPVAAEPVAEQPAEAEHYEEHAEYEEQHVEPIRNAGAAPDLQAEHEEAARREQEETARREAEQPKKKGFFSRFFGL</sequence>
<dbReference type="InterPro" id="IPR049249">
    <property type="entry name" value="DUF6882"/>
</dbReference>
<dbReference type="AlphaFoldDB" id="A0A930L4M6"/>
<feature type="compositionally biased region" description="Basic and acidic residues" evidence="2">
    <location>
        <begin position="413"/>
        <end position="436"/>
    </location>
</feature>
<dbReference type="GO" id="GO:0016787">
    <property type="term" value="F:hydrolase activity"/>
    <property type="evidence" value="ECO:0007669"/>
    <property type="project" value="UniProtKB-KW"/>
</dbReference>
<feature type="region of interest" description="Disordered" evidence="2">
    <location>
        <begin position="341"/>
        <end position="447"/>
    </location>
</feature>
<reference evidence="3" key="1">
    <citation type="submission" date="2020-04" db="EMBL/GenBank/DDBJ databases">
        <title>Deep metagenomics examines the oral microbiome during advanced dental caries in children, revealing novel taxa and co-occurrences with host molecules.</title>
        <authorList>
            <person name="Baker J.L."/>
            <person name="Morton J.T."/>
            <person name="Dinis M."/>
            <person name="Alvarez R."/>
            <person name="Tran N.C."/>
            <person name="Knight R."/>
            <person name="Edlund A."/>
        </authorList>
    </citation>
    <scope>NUCLEOTIDE SEQUENCE</scope>
    <source>
        <strain evidence="3">JCVI_29_bin.11</strain>
    </source>
</reference>
<accession>A0A930L4M6</accession>
<dbReference type="RefSeq" id="WP_303939768.1">
    <property type="nucleotide sequence ID" value="NZ_CAJZKG010000009.1"/>
</dbReference>
<feature type="compositionally biased region" description="Basic and acidic residues" evidence="2">
    <location>
        <begin position="385"/>
        <end position="402"/>
    </location>
</feature>